<dbReference type="SMART" id="SM00248">
    <property type="entry name" value="ANK"/>
    <property type="match status" value="1"/>
</dbReference>
<evidence type="ECO:0000256" key="2">
    <source>
        <dbReference type="PROSITE-ProRule" id="PRU00023"/>
    </source>
</evidence>
<dbReference type="PROSITE" id="PS50088">
    <property type="entry name" value="ANK_REPEAT"/>
    <property type="match status" value="1"/>
</dbReference>
<comment type="subcellular location">
    <subcellularLocation>
        <location evidence="1">Cell membrane</location>
        <topology evidence="1">Peripheral membrane protein</topology>
        <orientation evidence="1">Cytoplasmic side</orientation>
    </subcellularLocation>
</comment>
<feature type="repeat" description="ANK" evidence="2">
    <location>
        <begin position="78"/>
        <end position="109"/>
    </location>
</feature>
<name>A0AAV1WPH6_LUPLU</name>
<accession>A0AAV1WPH6</accession>
<protein>
    <submittedName>
        <fullName evidence="3">Uncharacterized protein</fullName>
    </submittedName>
</protein>
<evidence type="ECO:0000256" key="1">
    <source>
        <dbReference type="ARBA" id="ARBA00004413"/>
    </source>
</evidence>
<dbReference type="Proteomes" id="UP001497480">
    <property type="component" value="Unassembled WGS sequence"/>
</dbReference>
<dbReference type="InterPro" id="IPR002110">
    <property type="entry name" value="Ankyrin_rpt"/>
</dbReference>
<proteinExistence type="predicted"/>
<evidence type="ECO:0000313" key="3">
    <source>
        <dbReference type="EMBL" id="CAL0311325.1"/>
    </source>
</evidence>
<evidence type="ECO:0000313" key="4">
    <source>
        <dbReference type="Proteomes" id="UP001497480"/>
    </source>
</evidence>
<keyword evidence="2" id="KW-0040">ANK repeat</keyword>
<dbReference type="Pfam" id="PF00023">
    <property type="entry name" value="Ank"/>
    <property type="match status" value="1"/>
</dbReference>
<organism evidence="3 4">
    <name type="scientific">Lupinus luteus</name>
    <name type="common">European yellow lupine</name>
    <dbReference type="NCBI Taxonomy" id="3873"/>
    <lineage>
        <taxon>Eukaryota</taxon>
        <taxon>Viridiplantae</taxon>
        <taxon>Streptophyta</taxon>
        <taxon>Embryophyta</taxon>
        <taxon>Tracheophyta</taxon>
        <taxon>Spermatophyta</taxon>
        <taxon>Magnoliopsida</taxon>
        <taxon>eudicotyledons</taxon>
        <taxon>Gunneridae</taxon>
        <taxon>Pentapetalae</taxon>
        <taxon>rosids</taxon>
        <taxon>fabids</taxon>
        <taxon>Fabales</taxon>
        <taxon>Fabaceae</taxon>
        <taxon>Papilionoideae</taxon>
        <taxon>50 kb inversion clade</taxon>
        <taxon>genistoids sensu lato</taxon>
        <taxon>core genistoids</taxon>
        <taxon>Genisteae</taxon>
        <taxon>Lupinus</taxon>
    </lineage>
</organism>
<dbReference type="GO" id="GO:0005886">
    <property type="term" value="C:plasma membrane"/>
    <property type="evidence" value="ECO:0007669"/>
    <property type="project" value="UniProtKB-SubCell"/>
</dbReference>
<dbReference type="SUPFAM" id="SSF48403">
    <property type="entry name" value="Ankyrin repeat"/>
    <property type="match status" value="1"/>
</dbReference>
<dbReference type="PROSITE" id="PS50297">
    <property type="entry name" value="ANK_REP_REGION"/>
    <property type="match status" value="1"/>
</dbReference>
<gene>
    <name evidence="3" type="ORF">LLUT_LOCUS12385</name>
</gene>
<dbReference type="Gene3D" id="1.25.40.20">
    <property type="entry name" value="Ankyrin repeat-containing domain"/>
    <property type="match status" value="1"/>
</dbReference>
<comment type="caution">
    <text evidence="3">The sequence shown here is derived from an EMBL/GenBank/DDBJ whole genome shotgun (WGS) entry which is preliminary data.</text>
</comment>
<reference evidence="3 4" key="1">
    <citation type="submission" date="2024-03" db="EMBL/GenBank/DDBJ databases">
        <authorList>
            <person name="Martinez-Hernandez J."/>
        </authorList>
    </citation>
    <scope>NUCLEOTIDE SEQUENCE [LARGE SCALE GENOMIC DNA]</scope>
</reference>
<sequence>MPSLEDDFKQVFGLSNGKWWLLLYGSQHQKTKLFVLNFIVRDITIVETKTLSPSLTLTMTNGDASHALAGGKVNISAGGATPLHIAADNGSLELINCLFKAGTDLNISD</sequence>
<dbReference type="EMBL" id="CAXHTB010000009">
    <property type="protein sequence ID" value="CAL0311325.1"/>
    <property type="molecule type" value="Genomic_DNA"/>
</dbReference>
<keyword evidence="4" id="KW-1185">Reference proteome</keyword>
<dbReference type="AlphaFoldDB" id="A0AAV1WPH6"/>
<dbReference type="InterPro" id="IPR036770">
    <property type="entry name" value="Ankyrin_rpt-contain_sf"/>
</dbReference>